<accession>A0A8J7FIA3</accession>
<proteinExistence type="inferred from homology"/>
<evidence type="ECO:0000256" key="4">
    <source>
        <dbReference type="ARBA" id="ARBA00011990"/>
    </source>
</evidence>
<dbReference type="EC" id="4.2.1.46" evidence="4 7"/>
<comment type="catalytic activity">
    <reaction evidence="1 7">
        <text>dTDP-alpha-D-glucose = dTDP-4-dehydro-6-deoxy-alpha-D-glucose + H2O</text>
        <dbReference type="Rhea" id="RHEA:17221"/>
        <dbReference type="ChEBI" id="CHEBI:15377"/>
        <dbReference type="ChEBI" id="CHEBI:57477"/>
        <dbReference type="ChEBI" id="CHEBI:57649"/>
        <dbReference type="EC" id="4.2.1.46"/>
    </reaction>
</comment>
<comment type="similarity">
    <text evidence="3 7">Belongs to the NAD(P)-dependent epimerase/dehydratase family. dTDP-glucose dehydratase subfamily.</text>
</comment>
<dbReference type="Proteomes" id="UP000640333">
    <property type="component" value="Unassembled WGS sequence"/>
</dbReference>
<evidence type="ECO:0000256" key="1">
    <source>
        <dbReference type="ARBA" id="ARBA00001539"/>
    </source>
</evidence>
<dbReference type="Gene3D" id="3.40.50.720">
    <property type="entry name" value="NAD(P)-binding Rossmann-like Domain"/>
    <property type="match status" value="1"/>
</dbReference>
<protein>
    <recommendedName>
        <fullName evidence="4 7">dTDP-glucose 4,6-dehydratase</fullName>
        <ecNumber evidence="4 7">4.2.1.46</ecNumber>
    </recommendedName>
</protein>
<dbReference type="NCBIfam" id="TIGR01181">
    <property type="entry name" value="dTDP_gluc_dehyt"/>
    <property type="match status" value="1"/>
</dbReference>
<evidence type="ECO:0000313" key="9">
    <source>
        <dbReference type="EMBL" id="MBE9398183.1"/>
    </source>
</evidence>
<dbReference type="InterPro" id="IPR036291">
    <property type="entry name" value="NAD(P)-bd_dom_sf"/>
</dbReference>
<dbReference type="RefSeq" id="WP_193953820.1">
    <property type="nucleotide sequence ID" value="NZ_JADEYS010000013.1"/>
</dbReference>
<comment type="cofactor">
    <cofactor evidence="2 7">
        <name>NAD(+)</name>
        <dbReference type="ChEBI" id="CHEBI:57540"/>
    </cofactor>
</comment>
<name>A0A8J7FIA3_9GAMM</name>
<feature type="domain" description="NAD(P)-binding" evidence="8">
    <location>
        <begin position="4"/>
        <end position="325"/>
    </location>
</feature>
<gene>
    <name evidence="9" type="primary">rfbB</name>
    <name evidence="9" type="ORF">IOQ59_13055</name>
</gene>
<keyword evidence="6 7" id="KW-0456">Lyase</keyword>
<evidence type="ECO:0000259" key="8">
    <source>
        <dbReference type="Pfam" id="PF16363"/>
    </source>
</evidence>
<dbReference type="AlphaFoldDB" id="A0A8J7FIA3"/>
<keyword evidence="10" id="KW-1185">Reference proteome</keyword>
<evidence type="ECO:0000256" key="5">
    <source>
        <dbReference type="ARBA" id="ARBA00023027"/>
    </source>
</evidence>
<sequence length="335" mass="37541">MQILVTGGAGFIGSALVRYILTQTDHSVINVDMLTYAANTDVLIEFAAFEKHHFVKANICDSHEMSGVFERYTPDCVIHLAAETHVDNSIGGPDIFIQTNVVGTQTLLELSRSYWLGLEGRQRERFRYLQVSTDEVYGDLGRDGGLFNESSSYCPSSPYSASKAAADHLVRAWGRTYGLPVLVTCCSNNYGPYQHDEKLIPLMIKQALAGKPLPIYGDGQQVRDWLYVDDHAAALIHVLEKGTPGETYNVGANNEHNNLELVRRICSVLEDKIPDKPRGVCRYEDLITFVEDRPGHDHRYGLDTHKIHNALGWLPEIGFDEGLSNTIDWYLEVLR</sequence>
<organism evidence="9 10">
    <name type="scientific">Pontibacterium sinense</name>
    <dbReference type="NCBI Taxonomy" id="2781979"/>
    <lineage>
        <taxon>Bacteria</taxon>
        <taxon>Pseudomonadati</taxon>
        <taxon>Pseudomonadota</taxon>
        <taxon>Gammaproteobacteria</taxon>
        <taxon>Oceanospirillales</taxon>
        <taxon>Oceanospirillaceae</taxon>
        <taxon>Pontibacterium</taxon>
    </lineage>
</organism>
<evidence type="ECO:0000256" key="2">
    <source>
        <dbReference type="ARBA" id="ARBA00001911"/>
    </source>
</evidence>
<evidence type="ECO:0000256" key="6">
    <source>
        <dbReference type="ARBA" id="ARBA00023239"/>
    </source>
</evidence>
<dbReference type="InterPro" id="IPR016040">
    <property type="entry name" value="NAD(P)-bd_dom"/>
</dbReference>
<evidence type="ECO:0000256" key="7">
    <source>
        <dbReference type="RuleBase" id="RU004473"/>
    </source>
</evidence>
<dbReference type="PANTHER" id="PTHR43000">
    <property type="entry name" value="DTDP-D-GLUCOSE 4,6-DEHYDRATASE-RELATED"/>
    <property type="match status" value="1"/>
</dbReference>
<dbReference type="InterPro" id="IPR005888">
    <property type="entry name" value="dTDP_Gluc_deHydtase"/>
</dbReference>
<dbReference type="EMBL" id="JADEYS010000013">
    <property type="protein sequence ID" value="MBE9398183.1"/>
    <property type="molecule type" value="Genomic_DNA"/>
</dbReference>
<evidence type="ECO:0000313" key="10">
    <source>
        <dbReference type="Proteomes" id="UP000640333"/>
    </source>
</evidence>
<evidence type="ECO:0000256" key="3">
    <source>
        <dbReference type="ARBA" id="ARBA00008178"/>
    </source>
</evidence>
<comment type="caution">
    <text evidence="9">The sequence shown here is derived from an EMBL/GenBank/DDBJ whole genome shotgun (WGS) entry which is preliminary data.</text>
</comment>
<dbReference type="Pfam" id="PF16363">
    <property type="entry name" value="GDP_Man_Dehyd"/>
    <property type="match status" value="1"/>
</dbReference>
<reference evidence="9" key="1">
    <citation type="submission" date="2020-10" db="EMBL/GenBank/DDBJ databases">
        <title>Bacterium isolated from coastal waters sediment.</title>
        <authorList>
            <person name="Chen R.-J."/>
            <person name="Lu D.-C."/>
            <person name="Zhu K.-L."/>
            <person name="Du Z.-J."/>
        </authorList>
    </citation>
    <scope>NUCLEOTIDE SEQUENCE</scope>
    <source>
        <strain evidence="9">N1Y112</strain>
    </source>
</reference>
<dbReference type="GO" id="GO:0008460">
    <property type="term" value="F:dTDP-glucose 4,6-dehydratase activity"/>
    <property type="evidence" value="ECO:0007669"/>
    <property type="project" value="UniProtKB-EC"/>
</dbReference>
<dbReference type="GO" id="GO:0009225">
    <property type="term" value="P:nucleotide-sugar metabolic process"/>
    <property type="evidence" value="ECO:0007669"/>
    <property type="project" value="InterPro"/>
</dbReference>
<dbReference type="CDD" id="cd05246">
    <property type="entry name" value="dTDP_GD_SDR_e"/>
    <property type="match status" value="1"/>
</dbReference>
<keyword evidence="5" id="KW-0520">NAD</keyword>
<dbReference type="SUPFAM" id="SSF51735">
    <property type="entry name" value="NAD(P)-binding Rossmann-fold domains"/>
    <property type="match status" value="1"/>
</dbReference>
<dbReference type="Gene3D" id="3.90.25.10">
    <property type="entry name" value="UDP-galactose 4-epimerase, domain 1"/>
    <property type="match status" value="1"/>
</dbReference>